<name>A0A0A1TTP0_9HYPO</name>
<evidence type="ECO:0000313" key="4">
    <source>
        <dbReference type="Proteomes" id="UP000039046"/>
    </source>
</evidence>
<keyword evidence="2" id="KW-0472">Membrane</keyword>
<feature type="region of interest" description="Disordered" evidence="1">
    <location>
        <begin position="217"/>
        <end position="242"/>
    </location>
</feature>
<dbReference type="Proteomes" id="UP000039046">
    <property type="component" value="Unassembled WGS sequence"/>
</dbReference>
<accession>A0A0A1TTP0</accession>
<feature type="compositionally biased region" description="Polar residues" evidence="1">
    <location>
        <begin position="219"/>
        <end position="232"/>
    </location>
</feature>
<keyword evidence="2" id="KW-0812">Transmembrane</keyword>
<dbReference type="HOGENOM" id="CLU_1147871_0_0_1"/>
<feature type="transmembrane region" description="Helical" evidence="2">
    <location>
        <begin position="60"/>
        <end position="87"/>
    </location>
</feature>
<keyword evidence="2" id="KW-1133">Transmembrane helix</keyword>
<reference evidence="3 4" key="1">
    <citation type="journal article" date="2015" name="Genome Announc.">
        <title>Draft Genome Sequence and Gene Annotation of the Entomopathogenic Fungus Verticillium hemipterigenum.</title>
        <authorList>
            <person name="Horn F."/>
            <person name="Habel A."/>
            <person name="Scharf D.H."/>
            <person name="Dworschak J."/>
            <person name="Brakhage A.A."/>
            <person name="Guthke R."/>
            <person name="Hertweck C."/>
            <person name="Linde J."/>
        </authorList>
    </citation>
    <scope>NUCLEOTIDE SEQUENCE [LARGE SCALE GENOMIC DNA]</scope>
</reference>
<proteinExistence type="predicted"/>
<evidence type="ECO:0000313" key="3">
    <source>
        <dbReference type="EMBL" id="CEJ95247.1"/>
    </source>
</evidence>
<sequence length="242" mass="26482">MVARGVYEVEHKLQEYISSRDLSGPWARDSSDSCGKRASECFARSVCLQKPPPFTAKRSLFLLFTSVSFCLYLLSFFLLSSSSLFFFNHQPKIFIISNDDPNTTPSGSSSPPPVVLPSDQGTRALDQVQEILAATKTDPSLVNTTAKAINTVTAARALNASILPPVTPEATTPGRPQDPIDIDVSGFDRELVGSSPPPGRRIYVEVKAQRKRKRLVPNNALTADNRQGSFTAPRSLLRKDET</sequence>
<dbReference type="AlphaFoldDB" id="A0A0A1TTP0"/>
<organism evidence="3 4">
    <name type="scientific">[Torrubiella] hemipterigena</name>
    <dbReference type="NCBI Taxonomy" id="1531966"/>
    <lineage>
        <taxon>Eukaryota</taxon>
        <taxon>Fungi</taxon>
        <taxon>Dikarya</taxon>
        <taxon>Ascomycota</taxon>
        <taxon>Pezizomycotina</taxon>
        <taxon>Sordariomycetes</taxon>
        <taxon>Hypocreomycetidae</taxon>
        <taxon>Hypocreales</taxon>
        <taxon>Clavicipitaceae</taxon>
        <taxon>Clavicipitaceae incertae sedis</taxon>
        <taxon>'Torrubiella' clade</taxon>
    </lineage>
</organism>
<evidence type="ECO:0000256" key="2">
    <source>
        <dbReference type="SAM" id="Phobius"/>
    </source>
</evidence>
<protein>
    <submittedName>
        <fullName evidence="3">Uncharacterized protein</fullName>
    </submittedName>
</protein>
<keyword evidence="4" id="KW-1185">Reference proteome</keyword>
<evidence type="ECO:0000256" key="1">
    <source>
        <dbReference type="SAM" id="MobiDB-lite"/>
    </source>
</evidence>
<dbReference type="EMBL" id="CDHN01000010">
    <property type="protein sequence ID" value="CEJ95247.1"/>
    <property type="molecule type" value="Genomic_DNA"/>
</dbReference>
<gene>
    <name evidence="3" type="ORF">VHEMI10738</name>
</gene>